<reference evidence="1" key="1">
    <citation type="submission" date="2021-06" db="EMBL/GenBank/DDBJ databases">
        <authorList>
            <person name="Kallberg Y."/>
            <person name="Tangrot J."/>
            <person name="Rosling A."/>
        </authorList>
    </citation>
    <scope>NUCLEOTIDE SEQUENCE</scope>
    <source>
        <strain evidence="1">MA461A</strain>
    </source>
</reference>
<gene>
    <name evidence="1" type="ORF">RPERSI_LOCUS29590</name>
</gene>
<feature type="non-terminal residue" evidence="1">
    <location>
        <position position="187"/>
    </location>
</feature>
<keyword evidence="2" id="KW-1185">Reference proteome</keyword>
<comment type="caution">
    <text evidence="1">The sequence shown here is derived from an EMBL/GenBank/DDBJ whole genome shotgun (WGS) entry which is preliminary data.</text>
</comment>
<sequence>AIKHCEKVLQFEADNYNAYVFLGISHLNLQRLDESKQAYLRAIEINASQPLAWQGLANFYEKQEDWTNLAETWAQLLKIYNESKDGQKTLDLINKLLVSTLKYYLPLSPFYETVRNLNNLPSQTQILLQIIELLEKEETEKIHHEIETRRKRLYAGSQASIKAQVESEVYSNSELENFYDSLLEIAD</sequence>
<protein>
    <submittedName>
        <fullName evidence="1">33071_t:CDS:1</fullName>
    </submittedName>
</protein>
<name>A0ACA9SCJ4_9GLOM</name>
<dbReference type="EMBL" id="CAJVQC010112155">
    <property type="protein sequence ID" value="CAG8835542.1"/>
    <property type="molecule type" value="Genomic_DNA"/>
</dbReference>
<organism evidence="1 2">
    <name type="scientific">Racocetra persica</name>
    <dbReference type="NCBI Taxonomy" id="160502"/>
    <lineage>
        <taxon>Eukaryota</taxon>
        <taxon>Fungi</taxon>
        <taxon>Fungi incertae sedis</taxon>
        <taxon>Mucoromycota</taxon>
        <taxon>Glomeromycotina</taxon>
        <taxon>Glomeromycetes</taxon>
        <taxon>Diversisporales</taxon>
        <taxon>Gigasporaceae</taxon>
        <taxon>Racocetra</taxon>
    </lineage>
</organism>
<evidence type="ECO:0000313" key="2">
    <source>
        <dbReference type="Proteomes" id="UP000789920"/>
    </source>
</evidence>
<feature type="non-terminal residue" evidence="1">
    <location>
        <position position="1"/>
    </location>
</feature>
<accession>A0ACA9SCJ4</accession>
<dbReference type="Proteomes" id="UP000789920">
    <property type="component" value="Unassembled WGS sequence"/>
</dbReference>
<proteinExistence type="predicted"/>
<evidence type="ECO:0000313" key="1">
    <source>
        <dbReference type="EMBL" id="CAG8835542.1"/>
    </source>
</evidence>